<dbReference type="CDD" id="cd00063">
    <property type="entry name" value="FN3"/>
    <property type="match status" value="1"/>
</dbReference>
<proteinExistence type="predicted"/>
<gene>
    <name evidence="6" type="ORF">Sru01_06820</name>
</gene>
<feature type="region of interest" description="Disordered" evidence="3">
    <location>
        <begin position="259"/>
        <end position="281"/>
    </location>
</feature>
<reference evidence="6" key="1">
    <citation type="submission" date="2021-01" db="EMBL/GenBank/DDBJ databases">
        <title>Whole genome shotgun sequence of Sphaerisporangium rufum NBRC 109079.</title>
        <authorList>
            <person name="Komaki H."/>
            <person name="Tamura T."/>
        </authorList>
    </citation>
    <scope>NUCLEOTIDE SEQUENCE</scope>
    <source>
        <strain evidence="6">NBRC 109079</strain>
    </source>
</reference>
<dbReference type="SMART" id="SM00060">
    <property type="entry name" value="FN3"/>
    <property type="match status" value="2"/>
</dbReference>
<comment type="caution">
    <text evidence="6">The sequence shown here is derived from an EMBL/GenBank/DDBJ whole genome shotgun (WGS) entry which is preliminary data.</text>
</comment>
<evidence type="ECO:0000313" key="7">
    <source>
        <dbReference type="Proteomes" id="UP000655287"/>
    </source>
</evidence>
<evidence type="ECO:0000256" key="3">
    <source>
        <dbReference type="SAM" id="MobiDB-lite"/>
    </source>
</evidence>
<dbReference type="AlphaFoldDB" id="A0A919QZJ8"/>
<sequence>MPSARHRGAALRGLLIGAVAATTTAAVLGAAQAPASGTTVATKAQAGAVAADTTAPSEPMGLTAYSVPRNGAVGLRWTPSTDNVRVVRYEVFGWKYSPDAASRTWNPVRATVVSVSHVQVNALVTGLTPGTDYLFNVVAVDAAGNRGLASLLAKGTATRRGPAPSPTPGTVTPEPDTDLRYAGMADYQTILITWNGQITSPISHSLFRRTPTGWVYSYEHGLTRTLAGVDAVNTYTWQVVAHNPDGTLTTPSNPYTYVPPRPTIPPTITPTPSSPTPPPAP</sequence>
<dbReference type="InterPro" id="IPR013783">
    <property type="entry name" value="Ig-like_fold"/>
</dbReference>
<feature type="domain" description="Fibronectin type-III" evidence="5">
    <location>
        <begin position="55"/>
        <end position="161"/>
    </location>
</feature>
<dbReference type="Proteomes" id="UP000655287">
    <property type="component" value="Unassembled WGS sequence"/>
</dbReference>
<feature type="region of interest" description="Disordered" evidence="3">
    <location>
        <begin position="155"/>
        <end position="175"/>
    </location>
</feature>
<name>A0A919QZJ8_9ACTN</name>
<dbReference type="SUPFAM" id="SSF49265">
    <property type="entry name" value="Fibronectin type III"/>
    <property type="match status" value="1"/>
</dbReference>
<dbReference type="EMBL" id="BOOU01000010">
    <property type="protein sequence ID" value="GII75700.1"/>
    <property type="molecule type" value="Genomic_DNA"/>
</dbReference>
<organism evidence="6 7">
    <name type="scientific">Sphaerisporangium rufum</name>
    <dbReference type="NCBI Taxonomy" id="1381558"/>
    <lineage>
        <taxon>Bacteria</taxon>
        <taxon>Bacillati</taxon>
        <taxon>Actinomycetota</taxon>
        <taxon>Actinomycetes</taxon>
        <taxon>Streptosporangiales</taxon>
        <taxon>Streptosporangiaceae</taxon>
        <taxon>Sphaerisporangium</taxon>
    </lineage>
</organism>
<feature type="chain" id="PRO_5038690524" description="Fibronectin type-III domain-containing protein" evidence="4">
    <location>
        <begin position="26"/>
        <end position="281"/>
    </location>
</feature>
<dbReference type="Gene3D" id="2.60.40.10">
    <property type="entry name" value="Immunoglobulins"/>
    <property type="match status" value="1"/>
</dbReference>
<keyword evidence="4" id="KW-0732">Signal</keyword>
<accession>A0A919QZJ8</accession>
<protein>
    <recommendedName>
        <fullName evidence="5">Fibronectin type-III domain-containing protein</fullName>
    </recommendedName>
</protein>
<evidence type="ECO:0000313" key="6">
    <source>
        <dbReference type="EMBL" id="GII75700.1"/>
    </source>
</evidence>
<dbReference type="RefSeq" id="WP_203982353.1">
    <property type="nucleotide sequence ID" value="NZ_BOOU01000010.1"/>
</dbReference>
<dbReference type="GO" id="GO:0016798">
    <property type="term" value="F:hydrolase activity, acting on glycosyl bonds"/>
    <property type="evidence" value="ECO:0007669"/>
    <property type="project" value="UniProtKB-KW"/>
</dbReference>
<dbReference type="InterPro" id="IPR003961">
    <property type="entry name" value="FN3_dom"/>
</dbReference>
<keyword evidence="1" id="KW-0378">Hydrolase</keyword>
<keyword evidence="7" id="KW-1185">Reference proteome</keyword>
<dbReference type="PROSITE" id="PS50853">
    <property type="entry name" value="FN3"/>
    <property type="match status" value="1"/>
</dbReference>
<evidence type="ECO:0000256" key="2">
    <source>
        <dbReference type="ARBA" id="ARBA00023326"/>
    </source>
</evidence>
<evidence type="ECO:0000256" key="1">
    <source>
        <dbReference type="ARBA" id="ARBA00023295"/>
    </source>
</evidence>
<keyword evidence="2" id="KW-0624">Polysaccharide degradation</keyword>
<dbReference type="GO" id="GO:0000272">
    <property type="term" value="P:polysaccharide catabolic process"/>
    <property type="evidence" value="ECO:0007669"/>
    <property type="project" value="UniProtKB-KW"/>
</dbReference>
<evidence type="ECO:0000259" key="5">
    <source>
        <dbReference type="PROSITE" id="PS50853"/>
    </source>
</evidence>
<feature type="signal peptide" evidence="4">
    <location>
        <begin position="1"/>
        <end position="25"/>
    </location>
</feature>
<keyword evidence="1" id="KW-0326">Glycosidase</keyword>
<dbReference type="InterPro" id="IPR036116">
    <property type="entry name" value="FN3_sf"/>
</dbReference>
<dbReference type="Pfam" id="PF00041">
    <property type="entry name" value="fn3"/>
    <property type="match status" value="1"/>
</dbReference>
<evidence type="ECO:0000256" key="4">
    <source>
        <dbReference type="SAM" id="SignalP"/>
    </source>
</evidence>
<keyword evidence="2" id="KW-0119">Carbohydrate metabolism</keyword>